<evidence type="ECO:0008006" key="3">
    <source>
        <dbReference type="Google" id="ProtNLM"/>
    </source>
</evidence>
<evidence type="ECO:0000313" key="1">
    <source>
        <dbReference type="EMBL" id="PHT86374.1"/>
    </source>
</evidence>
<dbReference type="Gene3D" id="1.10.10.10">
    <property type="entry name" value="Winged helix-like DNA-binding domain superfamily/Winged helix DNA-binding domain"/>
    <property type="match status" value="1"/>
</dbReference>
<accession>A0A2G2ZWN6</accession>
<dbReference type="InterPro" id="IPR044974">
    <property type="entry name" value="Disease_R_plants"/>
</dbReference>
<name>A0A2G2ZWN6_CAPAN</name>
<dbReference type="Gramene" id="PHT86374">
    <property type="protein sequence ID" value="PHT86374"/>
    <property type="gene ID" value="T459_08480"/>
</dbReference>
<evidence type="ECO:0000313" key="2">
    <source>
        <dbReference type="Proteomes" id="UP000222542"/>
    </source>
</evidence>
<dbReference type="EMBL" id="AYRZ02000003">
    <property type="protein sequence ID" value="PHT86374.1"/>
    <property type="molecule type" value="Genomic_DNA"/>
</dbReference>
<dbReference type="OMA" id="LVIQINA"/>
<reference evidence="1 2" key="1">
    <citation type="journal article" date="2014" name="Nat. Genet.">
        <title>Genome sequence of the hot pepper provides insights into the evolution of pungency in Capsicum species.</title>
        <authorList>
            <person name="Kim S."/>
            <person name="Park M."/>
            <person name="Yeom S.I."/>
            <person name="Kim Y.M."/>
            <person name="Lee J.M."/>
            <person name="Lee H.A."/>
            <person name="Seo E."/>
            <person name="Choi J."/>
            <person name="Cheong K."/>
            <person name="Kim K.T."/>
            <person name="Jung K."/>
            <person name="Lee G.W."/>
            <person name="Oh S.K."/>
            <person name="Bae C."/>
            <person name="Kim S.B."/>
            <person name="Lee H.Y."/>
            <person name="Kim S.Y."/>
            <person name="Kim M.S."/>
            <person name="Kang B.C."/>
            <person name="Jo Y.D."/>
            <person name="Yang H.B."/>
            <person name="Jeong H.J."/>
            <person name="Kang W.H."/>
            <person name="Kwon J.K."/>
            <person name="Shin C."/>
            <person name="Lim J.Y."/>
            <person name="Park J.H."/>
            <person name="Huh J.H."/>
            <person name="Kim J.S."/>
            <person name="Kim B.D."/>
            <person name="Cohen O."/>
            <person name="Paran I."/>
            <person name="Suh M.C."/>
            <person name="Lee S.B."/>
            <person name="Kim Y.K."/>
            <person name="Shin Y."/>
            <person name="Noh S.J."/>
            <person name="Park J."/>
            <person name="Seo Y.S."/>
            <person name="Kwon S.Y."/>
            <person name="Kim H.A."/>
            <person name="Park J.M."/>
            <person name="Kim H.J."/>
            <person name="Choi S.B."/>
            <person name="Bosland P.W."/>
            <person name="Reeves G."/>
            <person name="Jo S.H."/>
            <person name="Lee B.W."/>
            <person name="Cho H.T."/>
            <person name="Choi H.S."/>
            <person name="Lee M.S."/>
            <person name="Yu Y."/>
            <person name="Do Choi Y."/>
            <person name="Park B.S."/>
            <person name="van Deynze A."/>
            <person name="Ashrafi H."/>
            <person name="Hill T."/>
            <person name="Kim W.T."/>
            <person name="Pai H.S."/>
            <person name="Ahn H.K."/>
            <person name="Yeam I."/>
            <person name="Giovannoni J.J."/>
            <person name="Rose J.K."/>
            <person name="Sorensen I."/>
            <person name="Lee S.J."/>
            <person name="Kim R.W."/>
            <person name="Choi I.Y."/>
            <person name="Choi B.S."/>
            <person name="Lim J.S."/>
            <person name="Lee Y.H."/>
            <person name="Choi D."/>
        </authorList>
    </citation>
    <scope>NUCLEOTIDE SEQUENCE [LARGE SCALE GENOMIC DNA]</scope>
    <source>
        <strain evidence="2">cv. CM334</strain>
    </source>
</reference>
<gene>
    <name evidence="1" type="ORF">T459_08480</name>
</gene>
<keyword evidence="2" id="KW-1185">Reference proteome</keyword>
<comment type="caution">
    <text evidence="1">The sequence shown here is derived from an EMBL/GenBank/DDBJ whole genome shotgun (WGS) entry which is preliminary data.</text>
</comment>
<sequence>MEVVGCASLGLLSKIDKTLDEWQRVAKNLTSVVRTDLEALCLRVVALIYHHLPSHLKPCILYFAIYPEDELISVDKLVEIWVVE</sequence>
<dbReference type="InterPro" id="IPR036388">
    <property type="entry name" value="WH-like_DNA-bd_sf"/>
</dbReference>
<dbReference type="AlphaFoldDB" id="A0A2G2ZWN6"/>
<organism evidence="1 2">
    <name type="scientific">Capsicum annuum</name>
    <name type="common">Capsicum pepper</name>
    <dbReference type="NCBI Taxonomy" id="4072"/>
    <lineage>
        <taxon>Eukaryota</taxon>
        <taxon>Viridiplantae</taxon>
        <taxon>Streptophyta</taxon>
        <taxon>Embryophyta</taxon>
        <taxon>Tracheophyta</taxon>
        <taxon>Spermatophyta</taxon>
        <taxon>Magnoliopsida</taxon>
        <taxon>eudicotyledons</taxon>
        <taxon>Gunneridae</taxon>
        <taxon>Pentapetalae</taxon>
        <taxon>asterids</taxon>
        <taxon>lamiids</taxon>
        <taxon>Solanales</taxon>
        <taxon>Solanaceae</taxon>
        <taxon>Solanoideae</taxon>
        <taxon>Capsiceae</taxon>
        <taxon>Capsicum</taxon>
    </lineage>
</organism>
<dbReference type="PANTHER" id="PTHR23155:SF1152">
    <property type="entry name" value="AAA+ ATPASE DOMAIN-CONTAINING PROTEIN"/>
    <property type="match status" value="1"/>
</dbReference>
<dbReference type="GO" id="GO:0005737">
    <property type="term" value="C:cytoplasm"/>
    <property type="evidence" value="ECO:0007669"/>
    <property type="project" value="UniProtKB-SubCell"/>
</dbReference>
<protein>
    <recommendedName>
        <fullName evidence="3">NB-ARC domain-containing protein</fullName>
    </recommendedName>
</protein>
<dbReference type="GO" id="GO:0006952">
    <property type="term" value="P:defense response"/>
    <property type="evidence" value="ECO:0007669"/>
    <property type="project" value="InterPro"/>
</dbReference>
<dbReference type="PANTHER" id="PTHR23155">
    <property type="entry name" value="DISEASE RESISTANCE PROTEIN RP"/>
    <property type="match status" value="1"/>
</dbReference>
<dbReference type="GO" id="GO:0005524">
    <property type="term" value="F:ATP binding"/>
    <property type="evidence" value="ECO:0007669"/>
    <property type="project" value="UniProtKB-KW"/>
</dbReference>
<dbReference type="Proteomes" id="UP000222542">
    <property type="component" value="Unassembled WGS sequence"/>
</dbReference>
<dbReference type="STRING" id="4072.A0A2G2ZWN6"/>
<proteinExistence type="predicted"/>
<reference evidence="1 2" key="2">
    <citation type="journal article" date="2017" name="Genome Biol.">
        <title>New reference genome sequences of hot pepper reveal the massive evolution of plant disease-resistance genes by retroduplication.</title>
        <authorList>
            <person name="Kim S."/>
            <person name="Park J."/>
            <person name="Yeom S.I."/>
            <person name="Kim Y.M."/>
            <person name="Seo E."/>
            <person name="Kim K.T."/>
            <person name="Kim M.S."/>
            <person name="Lee J.M."/>
            <person name="Cheong K."/>
            <person name="Shin H.S."/>
            <person name="Kim S.B."/>
            <person name="Han K."/>
            <person name="Lee J."/>
            <person name="Park M."/>
            <person name="Lee H.A."/>
            <person name="Lee H.Y."/>
            <person name="Lee Y."/>
            <person name="Oh S."/>
            <person name="Lee J.H."/>
            <person name="Choi E."/>
            <person name="Choi E."/>
            <person name="Lee S.E."/>
            <person name="Jeon J."/>
            <person name="Kim H."/>
            <person name="Choi G."/>
            <person name="Song H."/>
            <person name="Lee J."/>
            <person name="Lee S.C."/>
            <person name="Kwon J.K."/>
            <person name="Lee H.Y."/>
            <person name="Koo N."/>
            <person name="Hong Y."/>
            <person name="Kim R.W."/>
            <person name="Kang W.H."/>
            <person name="Huh J.H."/>
            <person name="Kang B.C."/>
            <person name="Yang T.J."/>
            <person name="Lee Y.H."/>
            <person name="Bennetzen J.L."/>
            <person name="Choi D."/>
        </authorList>
    </citation>
    <scope>NUCLEOTIDE SEQUENCE [LARGE SCALE GENOMIC DNA]</scope>
    <source>
        <strain evidence="2">cv. CM334</strain>
    </source>
</reference>